<dbReference type="Gene3D" id="3.30.460.20">
    <property type="entry name" value="CorA soluble domain-like"/>
    <property type="match status" value="1"/>
</dbReference>
<dbReference type="SUPFAM" id="SSF143865">
    <property type="entry name" value="CorA soluble domain-like"/>
    <property type="match status" value="1"/>
</dbReference>
<dbReference type="GO" id="GO:0016020">
    <property type="term" value="C:membrane"/>
    <property type="evidence" value="ECO:0007669"/>
    <property type="project" value="TreeGrafter"/>
</dbReference>
<dbReference type="InterPro" id="IPR045861">
    <property type="entry name" value="CorA_cytoplasmic_dom"/>
</dbReference>
<name>A0A0D6ES11_SPOSA</name>
<dbReference type="Proteomes" id="UP000243876">
    <property type="component" value="Unassembled WGS sequence"/>
</dbReference>
<feature type="region of interest" description="Disordered" evidence="1">
    <location>
        <begin position="1"/>
        <end position="99"/>
    </location>
</feature>
<proteinExistence type="predicted"/>
<dbReference type="GO" id="GO:0015095">
    <property type="term" value="F:magnesium ion transmembrane transporter activity"/>
    <property type="evidence" value="ECO:0007669"/>
    <property type="project" value="TreeGrafter"/>
</dbReference>
<keyword evidence="3" id="KW-1185">Reference proteome</keyword>
<organism evidence="2 3">
    <name type="scientific">Sporidiobolus salmonicolor</name>
    <name type="common">Yeast-like fungus</name>
    <name type="synonym">Sporobolomyces salmonicolor</name>
    <dbReference type="NCBI Taxonomy" id="5005"/>
    <lineage>
        <taxon>Eukaryota</taxon>
        <taxon>Fungi</taxon>
        <taxon>Dikarya</taxon>
        <taxon>Basidiomycota</taxon>
        <taxon>Pucciniomycotina</taxon>
        <taxon>Microbotryomycetes</taxon>
        <taxon>Sporidiobolales</taxon>
        <taxon>Sporidiobolaceae</taxon>
        <taxon>Sporobolomyces</taxon>
    </lineage>
</organism>
<evidence type="ECO:0000313" key="2">
    <source>
        <dbReference type="EMBL" id="CEQ42902.1"/>
    </source>
</evidence>
<dbReference type="OrthoDB" id="29879at2759"/>
<reference evidence="3" key="1">
    <citation type="submission" date="2015-02" db="EMBL/GenBank/DDBJ databases">
        <authorList>
            <person name="Gon?alves P."/>
        </authorList>
    </citation>
    <scope>NUCLEOTIDE SEQUENCE [LARGE SCALE GENOMIC DNA]</scope>
</reference>
<sequence length="928" mass="101236">MDSLGLGDMGRAAARPLLEDEGKSPARGGDLLSRKRADQHDRSEGDTGQSGVRIPEVTFAEFEGRRRRLDSRMPPLELPVPAIGAAPGPTLPSPGQPQHRSITNADRRMLAVGATPPLRARFDLIGSPPSSSMSGIPLKSILQQSYSPTHPSCIHGYEVDMADLVLRPGSPTFAPHEDDNPHPDGPPRPELRTPHPLYTPAPVKRRRRHRRSGSLASGRASHSSKARSRVKRALRRVRGGRRRRGSRSSGSFTSTTSGSSKSSTAGSTRSSSTWNGWRFWHNSSFGSSSGDDDAGSDADWEPPTPHFTLLTPHLTRPTLAYPAHLFAGSTSPANPLPSSDTSIDGAPAFGLLNTSTLAPALERLEAFWLERRQEDGVAGDIGAGVAAGAASSSLRLDDASYFPHVVAGDSTTGPVAGASRMPHVTPGVSGGPTTTSKLRAELRVARAEEKRFGKDRAMENGPAWWLDIMCPTVADMRELRKHLPLHPLTIEDILHQETREKMELFPSLGYYFIVFRALDESYFRYTLPDGPAASPEGPDGASRGRKAKVDIVEGVGGKKGVEGVGEGAINLYLLVFGDGILSFHFEPLTRHIERVQGKLQEFGISRNFSSHWIAYSLMDSIVDAFFPLINFIEGESDEVSIFIADSLAQPGIPAKSNVAPFGTGDARPHKIFEEDIVSISVETPGSEEEKEKFAIDMSSSSLRRATVRRRRPTACLRSFTSFRIPTPVLRLLPQRWLPQKNEIVEMSVLVDENGRQLHGLPSDMSAPVHLDVTHVSLALARHARGTFGVTKFDKMVMLHRIANVRKLQTGLSRLLGPKIPLVKGLRKRTMEENLGLFKHDAKHDIAVYITDLLDHIVTMQQSLAHYDAILSHDHPSYVGILRLALEGTKLGIDMRIIPLSCIVLACSAISVPTGESFVRFDRPSVAKI</sequence>
<gene>
    <name evidence="2" type="primary">SPOSA6832_04773</name>
</gene>
<dbReference type="GO" id="GO:0010961">
    <property type="term" value="P:intracellular magnesium ion homeostasis"/>
    <property type="evidence" value="ECO:0007669"/>
    <property type="project" value="TreeGrafter"/>
</dbReference>
<feature type="compositionally biased region" description="Low complexity" evidence="1">
    <location>
        <begin position="247"/>
        <end position="272"/>
    </location>
</feature>
<feature type="compositionally biased region" description="Basic residues" evidence="1">
    <location>
        <begin position="203"/>
        <end position="212"/>
    </location>
</feature>
<feature type="compositionally biased region" description="Basic and acidic residues" evidence="1">
    <location>
        <begin position="32"/>
        <end position="45"/>
    </location>
</feature>
<dbReference type="PANTHER" id="PTHR21535:SF90">
    <property type="entry name" value="CORA METAL ION TRANSPORTER"/>
    <property type="match status" value="1"/>
</dbReference>
<protein>
    <submittedName>
        <fullName evidence="2">SPOSA6832_04773-mRNA-1:cds</fullName>
    </submittedName>
</protein>
<evidence type="ECO:0000256" key="1">
    <source>
        <dbReference type="SAM" id="MobiDB-lite"/>
    </source>
</evidence>
<feature type="region of interest" description="Disordered" evidence="1">
    <location>
        <begin position="413"/>
        <end position="435"/>
    </location>
</feature>
<feature type="compositionally biased region" description="Basic residues" evidence="1">
    <location>
        <begin position="222"/>
        <end position="246"/>
    </location>
</feature>
<feature type="compositionally biased region" description="Low complexity" evidence="1">
    <location>
        <begin position="424"/>
        <end position="435"/>
    </location>
</feature>
<evidence type="ECO:0000313" key="3">
    <source>
        <dbReference type="Proteomes" id="UP000243876"/>
    </source>
</evidence>
<dbReference type="Gene3D" id="1.20.58.340">
    <property type="entry name" value="Magnesium transport protein CorA, transmembrane region"/>
    <property type="match status" value="2"/>
</dbReference>
<dbReference type="AlphaFoldDB" id="A0A0D6ES11"/>
<accession>A0A0D6ES11</accession>
<feature type="compositionally biased region" description="Basic and acidic residues" evidence="1">
    <location>
        <begin position="175"/>
        <end position="193"/>
    </location>
</feature>
<feature type="region of interest" description="Disordered" evidence="1">
    <location>
        <begin position="168"/>
        <end position="272"/>
    </location>
</feature>
<dbReference type="EMBL" id="CENE01000040">
    <property type="protein sequence ID" value="CEQ42902.1"/>
    <property type="molecule type" value="Genomic_DNA"/>
</dbReference>
<dbReference type="PANTHER" id="PTHR21535">
    <property type="entry name" value="MAGNESIUM AND COBALT TRANSPORT PROTEIN/MITOCHONDRIAL IMPORT INNER MEMBRANE TRANSLOCASE SUBUNIT TIM8"/>
    <property type="match status" value="1"/>
</dbReference>